<dbReference type="PANTHER" id="PTHR37817:SF1">
    <property type="entry name" value="N-ACETYLTRANSFERASE EIS"/>
    <property type="match status" value="1"/>
</dbReference>
<accession>A0A6N3ESI1</accession>
<dbReference type="SUPFAM" id="SSF55729">
    <property type="entry name" value="Acyl-CoA N-acyltransferases (Nat)"/>
    <property type="match status" value="1"/>
</dbReference>
<dbReference type="InterPro" id="IPR036527">
    <property type="entry name" value="SCP2_sterol-bd_dom_sf"/>
</dbReference>
<dbReference type="Gene3D" id="3.40.630.30">
    <property type="match status" value="2"/>
</dbReference>
<dbReference type="PROSITE" id="PS51186">
    <property type="entry name" value="GNAT"/>
    <property type="match status" value="1"/>
</dbReference>
<feature type="domain" description="N-acetyltransferase" evidence="1">
    <location>
        <begin position="1"/>
        <end position="168"/>
    </location>
</feature>
<name>A0A6N3ESI1_9FIRM</name>
<reference evidence="2" key="1">
    <citation type="submission" date="2019-11" db="EMBL/GenBank/DDBJ databases">
        <authorList>
            <person name="Feng L."/>
        </authorList>
    </citation>
    <scope>NUCLEOTIDE SEQUENCE</scope>
    <source>
        <strain evidence="2">IbartlettiiLFYP30</strain>
    </source>
</reference>
<evidence type="ECO:0000259" key="1">
    <source>
        <dbReference type="PROSITE" id="PS51186"/>
    </source>
</evidence>
<organism evidence="2">
    <name type="scientific">Intestinibacter bartlettii</name>
    <dbReference type="NCBI Taxonomy" id="261299"/>
    <lineage>
        <taxon>Bacteria</taxon>
        <taxon>Bacillati</taxon>
        <taxon>Bacillota</taxon>
        <taxon>Clostridia</taxon>
        <taxon>Peptostreptococcales</taxon>
        <taxon>Peptostreptococcaceae</taxon>
        <taxon>Intestinibacter</taxon>
    </lineage>
</organism>
<dbReference type="EMBL" id="CACRUE010000039">
    <property type="protein sequence ID" value="VYU42694.1"/>
    <property type="molecule type" value="Genomic_DNA"/>
</dbReference>
<dbReference type="PANTHER" id="PTHR37817">
    <property type="entry name" value="N-ACETYLTRANSFERASE EIS"/>
    <property type="match status" value="1"/>
</dbReference>
<dbReference type="GO" id="GO:0030649">
    <property type="term" value="P:aminoglycoside antibiotic catabolic process"/>
    <property type="evidence" value="ECO:0007669"/>
    <property type="project" value="TreeGrafter"/>
</dbReference>
<dbReference type="RefSeq" id="WP_156531141.1">
    <property type="nucleotide sequence ID" value="NZ_CACRUE010000039.1"/>
</dbReference>
<dbReference type="SUPFAM" id="SSF55718">
    <property type="entry name" value="SCP-like"/>
    <property type="match status" value="1"/>
</dbReference>
<dbReference type="Pfam" id="PF13527">
    <property type="entry name" value="Acetyltransf_9"/>
    <property type="match status" value="1"/>
</dbReference>
<protein>
    <recommendedName>
        <fullName evidence="1">N-acetyltransferase domain-containing protein</fullName>
    </recommendedName>
</protein>
<dbReference type="CDD" id="cd04301">
    <property type="entry name" value="NAT_SF"/>
    <property type="match status" value="1"/>
</dbReference>
<dbReference type="InterPro" id="IPR041380">
    <property type="entry name" value="Acetyltransf_17"/>
</dbReference>
<sequence>MNIRYAKPIDKDQVVSVWNYCFEDGEDFVKYYFENVYDENNTIIIEENDEVLSALQLNKYTIDLRDNKYDVSYVVGVSSKPEVRGLGYMKHLMAYTLEELYKNGEIVSLLMAIDYRLYKRYGFDHCYDQIQYNLRTDELLGFRLSSKLRKATFEDAETLSRIYTKAMESLNGYAVRDEAYFNRFIKEVNSENGYIYIDEENNSYIAYYIQGDTFFVRELIYNNISSLKSMLAYIYNHNTQCKKTVINAPIDDKIKLIIANLKTCEMKLIPFMAGRVINFEKYIESLNSCNIDTQKIDNKCIKIKVIDKYIKQNNSVFKISVCDNKIKIQRVEEDYDIELEINSITQLAFSYLNIDEIFMLNEIDESSLTNTQKELLNILFEKRTNYIDELV</sequence>
<dbReference type="InterPro" id="IPR000182">
    <property type="entry name" value="GNAT_dom"/>
</dbReference>
<dbReference type="Gene3D" id="3.30.1050.10">
    <property type="entry name" value="SCP2 sterol-binding domain"/>
    <property type="match status" value="1"/>
</dbReference>
<dbReference type="AlphaFoldDB" id="A0A6N3ESI1"/>
<dbReference type="InterPro" id="IPR016181">
    <property type="entry name" value="Acyl_CoA_acyltransferase"/>
</dbReference>
<evidence type="ECO:0000313" key="2">
    <source>
        <dbReference type="EMBL" id="VYU42694.1"/>
    </source>
</evidence>
<dbReference type="Pfam" id="PF17668">
    <property type="entry name" value="Acetyltransf_17"/>
    <property type="match status" value="1"/>
</dbReference>
<dbReference type="InterPro" id="IPR025559">
    <property type="entry name" value="Eis_dom"/>
</dbReference>
<dbReference type="InterPro" id="IPR051554">
    <property type="entry name" value="Acetyltransferase_Eis"/>
</dbReference>
<dbReference type="GO" id="GO:0034069">
    <property type="term" value="F:aminoglycoside N-acetyltransferase activity"/>
    <property type="evidence" value="ECO:0007669"/>
    <property type="project" value="TreeGrafter"/>
</dbReference>
<proteinExistence type="predicted"/>
<gene>
    <name evidence="2" type="ORF">IBLFYP30_02639</name>
</gene>
<dbReference type="Pfam" id="PF13530">
    <property type="entry name" value="SCP2_2"/>
    <property type="match status" value="1"/>
</dbReference>